<feature type="transmembrane region" description="Helical" evidence="7">
    <location>
        <begin position="192"/>
        <end position="213"/>
    </location>
</feature>
<keyword evidence="3 7" id="KW-0812">Transmembrane</keyword>
<accession>A0ABW1LGT1</accession>
<dbReference type="Proteomes" id="UP001596135">
    <property type="component" value="Unassembled WGS sequence"/>
</dbReference>
<reference evidence="9" key="1">
    <citation type="journal article" date="2019" name="Int. J. Syst. Evol. Microbiol.">
        <title>The Global Catalogue of Microorganisms (GCM) 10K type strain sequencing project: providing services to taxonomists for standard genome sequencing and annotation.</title>
        <authorList>
            <consortium name="The Broad Institute Genomics Platform"/>
            <consortium name="The Broad Institute Genome Sequencing Center for Infectious Disease"/>
            <person name="Wu L."/>
            <person name="Ma J."/>
        </authorList>
    </citation>
    <scope>NUCLEOTIDE SEQUENCE [LARGE SCALE GENOMIC DNA]</scope>
    <source>
        <strain evidence="9">CCUG 54522</strain>
    </source>
</reference>
<proteinExistence type="predicted"/>
<protein>
    <submittedName>
        <fullName evidence="8">YihY/virulence factor BrkB family protein</fullName>
    </submittedName>
</protein>
<dbReference type="EMBL" id="JBHSRJ010000004">
    <property type="protein sequence ID" value="MFC6042883.1"/>
    <property type="molecule type" value="Genomic_DNA"/>
</dbReference>
<dbReference type="PANTHER" id="PTHR30213:SF1">
    <property type="entry name" value="INNER MEMBRANE PROTEIN YHJD"/>
    <property type="match status" value="1"/>
</dbReference>
<dbReference type="RefSeq" id="WP_379152411.1">
    <property type="nucleotide sequence ID" value="NZ_JBHSRJ010000004.1"/>
</dbReference>
<evidence type="ECO:0000256" key="3">
    <source>
        <dbReference type="ARBA" id="ARBA00022692"/>
    </source>
</evidence>
<dbReference type="InterPro" id="IPR017039">
    <property type="entry name" value="Virul_fac_BrkB"/>
</dbReference>
<feature type="transmembrane region" description="Helical" evidence="7">
    <location>
        <begin position="103"/>
        <end position="123"/>
    </location>
</feature>
<comment type="subcellular location">
    <subcellularLocation>
        <location evidence="1">Cell membrane</location>
        <topology evidence="1">Multi-pass membrane protein</topology>
    </subcellularLocation>
</comment>
<evidence type="ECO:0000256" key="7">
    <source>
        <dbReference type="SAM" id="Phobius"/>
    </source>
</evidence>
<evidence type="ECO:0000256" key="4">
    <source>
        <dbReference type="ARBA" id="ARBA00022989"/>
    </source>
</evidence>
<feature type="region of interest" description="Disordered" evidence="6">
    <location>
        <begin position="294"/>
        <end position="314"/>
    </location>
</feature>
<feature type="transmembrane region" description="Helical" evidence="7">
    <location>
        <begin position="255"/>
        <end position="273"/>
    </location>
</feature>
<evidence type="ECO:0000313" key="8">
    <source>
        <dbReference type="EMBL" id="MFC6042883.1"/>
    </source>
</evidence>
<keyword evidence="9" id="KW-1185">Reference proteome</keyword>
<name>A0ABW1LGT1_9ACTN</name>
<dbReference type="Pfam" id="PF03631">
    <property type="entry name" value="Virul_fac_BrkB"/>
    <property type="match status" value="1"/>
</dbReference>
<evidence type="ECO:0000256" key="6">
    <source>
        <dbReference type="SAM" id="MobiDB-lite"/>
    </source>
</evidence>
<sequence>MPSPKERLAELRRRRPLVDHAVRMQEHYGAVNAGQQAGAVTYFAFLSFFPILALGFLVVGWIAFAYPQAESNLTTAVNNLLPGMIGSDPDQISLDDFQGAKTTLGVVALVSLAGVLYAGLGWLSGMRAALEIVFEVPKKDQPNFVFGKLRDLVTMVLIGVILIVSVGVSGLVSSYSKKLLDTVGLSSTLSPLLQLLTIALGIGASMLLFFSLFKLLAEPATPTRSLWSGALLGALGFEVLKRLSGFLLASTKDQPAFQAFGIALILVIWINYFSRVVLYAAAWAHTSREARAARPDPVAAPVEGPPSPPLRRDERELEYPGAATYAAGAATMLGLVALVRRLSRKKS</sequence>
<evidence type="ECO:0000256" key="2">
    <source>
        <dbReference type="ARBA" id="ARBA00022475"/>
    </source>
</evidence>
<comment type="caution">
    <text evidence="8">The sequence shown here is derived from an EMBL/GenBank/DDBJ whole genome shotgun (WGS) entry which is preliminary data.</text>
</comment>
<keyword evidence="4 7" id="KW-1133">Transmembrane helix</keyword>
<evidence type="ECO:0000313" key="9">
    <source>
        <dbReference type="Proteomes" id="UP001596135"/>
    </source>
</evidence>
<feature type="transmembrane region" description="Helical" evidence="7">
    <location>
        <begin position="152"/>
        <end position="172"/>
    </location>
</feature>
<feature type="transmembrane region" description="Helical" evidence="7">
    <location>
        <begin position="42"/>
        <end position="64"/>
    </location>
</feature>
<keyword evidence="5 7" id="KW-0472">Membrane</keyword>
<keyword evidence="2" id="KW-1003">Cell membrane</keyword>
<organism evidence="8 9">
    <name type="scientific">Nocardioides hankookensis</name>
    <dbReference type="NCBI Taxonomy" id="443157"/>
    <lineage>
        <taxon>Bacteria</taxon>
        <taxon>Bacillati</taxon>
        <taxon>Actinomycetota</taxon>
        <taxon>Actinomycetes</taxon>
        <taxon>Propionibacteriales</taxon>
        <taxon>Nocardioidaceae</taxon>
        <taxon>Nocardioides</taxon>
    </lineage>
</organism>
<dbReference type="PANTHER" id="PTHR30213">
    <property type="entry name" value="INNER MEMBRANE PROTEIN YHJD"/>
    <property type="match status" value="1"/>
</dbReference>
<evidence type="ECO:0000256" key="1">
    <source>
        <dbReference type="ARBA" id="ARBA00004651"/>
    </source>
</evidence>
<feature type="transmembrane region" description="Helical" evidence="7">
    <location>
        <begin position="225"/>
        <end position="243"/>
    </location>
</feature>
<evidence type="ECO:0000256" key="5">
    <source>
        <dbReference type="ARBA" id="ARBA00023136"/>
    </source>
</evidence>
<gene>
    <name evidence="8" type="ORF">ACFPYL_07350</name>
</gene>